<dbReference type="SUPFAM" id="SSF56112">
    <property type="entry name" value="Protein kinase-like (PK-like)"/>
    <property type="match status" value="1"/>
</dbReference>
<dbReference type="InterPro" id="IPR002110">
    <property type="entry name" value="Ankyrin_rpt"/>
</dbReference>
<dbReference type="InterPro" id="IPR000719">
    <property type="entry name" value="Prot_kinase_dom"/>
</dbReference>
<dbReference type="PROSITE" id="PS51375">
    <property type="entry name" value="PPR"/>
    <property type="match status" value="1"/>
</dbReference>
<dbReference type="PROSITE" id="PS51682">
    <property type="entry name" value="SAM_OMT_I"/>
    <property type="match status" value="1"/>
</dbReference>
<comment type="caution">
    <text evidence="9">The sequence shown here is derived from an EMBL/GenBank/DDBJ whole genome shotgun (WGS) entry which is preliminary data.</text>
</comment>
<dbReference type="GO" id="GO:0008171">
    <property type="term" value="F:O-methyltransferase activity"/>
    <property type="evidence" value="ECO:0007669"/>
    <property type="project" value="InterPro"/>
</dbReference>
<dbReference type="PROSITE" id="PS50297">
    <property type="entry name" value="ANK_REP_REGION"/>
    <property type="match status" value="2"/>
</dbReference>
<protein>
    <submittedName>
        <fullName evidence="9">ILK1 protein</fullName>
    </submittedName>
</protein>
<keyword evidence="4" id="KW-0949">S-adenosyl-L-methionine</keyword>
<dbReference type="Gene3D" id="1.25.40.10">
    <property type="entry name" value="Tetratricopeptide repeat domain"/>
    <property type="match status" value="2"/>
</dbReference>
<dbReference type="SMART" id="SM00220">
    <property type="entry name" value="S_TKc"/>
    <property type="match status" value="1"/>
</dbReference>
<comment type="similarity">
    <text evidence="5">Belongs to the class I-like SAM-binding methyltransferase superfamily. Cation-dependent O-methyltransferase family.</text>
</comment>
<evidence type="ECO:0000256" key="4">
    <source>
        <dbReference type="ARBA" id="ARBA00022691"/>
    </source>
</evidence>
<proteinExistence type="inferred from homology"/>
<dbReference type="SMART" id="SM00248">
    <property type="entry name" value="ANK"/>
    <property type="match status" value="5"/>
</dbReference>
<dbReference type="CDD" id="cd02440">
    <property type="entry name" value="AdoMet_MTases"/>
    <property type="match status" value="1"/>
</dbReference>
<accession>A0A812NDN2</accession>
<dbReference type="InterPro" id="IPR002885">
    <property type="entry name" value="PPR_rpt"/>
</dbReference>
<evidence type="ECO:0000256" key="2">
    <source>
        <dbReference type="ARBA" id="ARBA00022603"/>
    </source>
</evidence>
<evidence type="ECO:0000259" key="8">
    <source>
        <dbReference type="PROSITE" id="PS50011"/>
    </source>
</evidence>
<comment type="similarity">
    <text evidence="1">Belongs to the protein kinase superfamily. TKL Ser/Thr protein kinase family.</text>
</comment>
<dbReference type="PROSITE" id="PS50011">
    <property type="entry name" value="PROTEIN_KINASE_DOM"/>
    <property type="match status" value="1"/>
</dbReference>
<evidence type="ECO:0000256" key="5">
    <source>
        <dbReference type="ARBA" id="ARBA00023453"/>
    </source>
</evidence>
<dbReference type="Pfam" id="PF01596">
    <property type="entry name" value="Methyltransf_3"/>
    <property type="match status" value="1"/>
</dbReference>
<feature type="repeat" description="PPR" evidence="7">
    <location>
        <begin position="283"/>
        <end position="317"/>
    </location>
</feature>
<dbReference type="Gene3D" id="3.40.50.150">
    <property type="entry name" value="Vaccinia Virus protein VP39"/>
    <property type="match status" value="1"/>
</dbReference>
<dbReference type="InterPro" id="IPR002935">
    <property type="entry name" value="SAM_O-MeTrfase"/>
</dbReference>
<dbReference type="EMBL" id="CAJNJA010012831">
    <property type="protein sequence ID" value="CAE7306007.1"/>
    <property type="molecule type" value="Genomic_DNA"/>
</dbReference>
<dbReference type="GO" id="GO:0004674">
    <property type="term" value="F:protein serine/threonine kinase activity"/>
    <property type="evidence" value="ECO:0007669"/>
    <property type="project" value="TreeGrafter"/>
</dbReference>
<keyword evidence="6" id="KW-0040">ANK repeat</keyword>
<dbReference type="PROSITE" id="PS50088">
    <property type="entry name" value="ANK_REPEAT"/>
    <property type="match status" value="2"/>
</dbReference>
<evidence type="ECO:0000256" key="7">
    <source>
        <dbReference type="PROSITE-ProRule" id="PRU00708"/>
    </source>
</evidence>
<dbReference type="InterPro" id="IPR036770">
    <property type="entry name" value="Ankyrin_rpt-contain_sf"/>
</dbReference>
<dbReference type="InterPro" id="IPR051681">
    <property type="entry name" value="Ser/Thr_Kinases-Pseudokinases"/>
</dbReference>
<feature type="domain" description="Protein kinase" evidence="8">
    <location>
        <begin position="1046"/>
        <end position="1339"/>
    </location>
</feature>
<dbReference type="Proteomes" id="UP000601435">
    <property type="component" value="Unassembled WGS sequence"/>
</dbReference>
<feature type="repeat" description="ANK" evidence="6">
    <location>
        <begin position="955"/>
        <end position="987"/>
    </location>
</feature>
<dbReference type="Pfam" id="PF00069">
    <property type="entry name" value="Pkinase"/>
    <property type="match status" value="1"/>
</dbReference>
<keyword evidence="10" id="KW-1185">Reference proteome</keyword>
<dbReference type="GO" id="GO:0005524">
    <property type="term" value="F:ATP binding"/>
    <property type="evidence" value="ECO:0007669"/>
    <property type="project" value="InterPro"/>
</dbReference>
<keyword evidence="3" id="KW-0808">Transferase</keyword>
<dbReference type="SUPFAM" id="SSF53335">
    <property type="entry name" value="S-adenosyl-L-methionine-dependent methyltransferases"/>
    <property type="match status" value="1"/>
</dbReference>
<evidence type="ECO:0000313" key="9">
    <source>
        <dbReference type="EMBL" id="CAE7306007.1"/>
    </source>
</evidence>
<gene>
    <name evidence="9" type="primary">ILK1</name>
    <name evidence="9" type="ORF">SNEC2469_LOCUS7587</name>
</gene>
<organism evidence="9 10">
    <name type="scientific">Symbiodinium necroappetens</name>
    <dbReference type="NCBI Taxonomy" id="1628268"/>
    <lineage>
        <taxon>Eukaryota</taxon>
        <taxon>Sar</taxon>
        <taxon>Alveolata</taxon>
        <taxon>Dinophyceae</taxon>
        <taxon>Suessiales</taxon>
        <taxon>Symbiodiniaceae</taxon>
        <taxon>Symbiodinium</taxon>
    </lineage>
</organism>
<evidence type="ECO:0000256" key="3">
    <source>
        <dbReference type="ARBA" id="ARBA00022679"/>
    </source>
</evidence>
<evidence type="ECO:0000256" key="6">
    <source>
        <dbReference type="PROSITE-ProRule" id="PRU00023"/>
    </source>
</evidence>
<evidence type="ECO:0000313" key="10">
    <source>
        <dbReference type="Proteomes" id="UP000601435"/>
    </source>
</evidence>
<dbReference type="InterPro" id="IPR011990">
    <property type="entry name" value="TPR-like_helical_dom_sf"/>
</dbReference>
<dbReference type="GO" id="GO:0032259">
    <property type="term" value="P:methylation"/>
    <property type="evidence" value="ECO:0007669"/>
    <property type="project" value="UniProtKB-KW"/>
</dbReference>
<dbReference type="Pfam" id="PF12796">
    <property type="entry name" value="Ank_2"/>
    <property type="match status" value="2"/>
</dbReference>
<sequence length="1351" mass="147709">MALSLALRSSMRLTLREARSVVTGPCAQCKTSAICKSLCIRRSCTFLADKLAVRLSSSSCSQRDSLPDLKALRKTTSSIMRLKRTGDWEQAFFLLFASSHVLPDIMAFTATVGVCAQASAWRSALALLERLHSRATPDRGFWNAVGAACSAAGKWQLALWLLLEAPRSASLSPNMVALSAAMTACERVSSWQTVLELLLDAQQRGLAGAHAYSTAVVACGAVFAWQRSLLLWSECQRQRWTVKSNVIVLNSTLTALERSTEWSRCLHLLRSGDEAQDGGNRADGISYSAVMAACCKTQEWALSISLLDEALSLGLTPSPGAFSCLARALGHSRAWQQALRLLQFPMPQHSVLDLWSSVAWALDVAGVSSLEHPSLEMEALGRKQFALLDFVQRRAHRGDLDKVLSEMLKFARRREWLKIAGGNKSRLLEAVLRPGDVVLEFGCFVGFSALLAARQLRILGGGGRVVSCELNLVSAHVARRIINWAGAEEEVEVKIGFAADWIATGLLASPDVVVLDHSGARYHEDLLALEPLRSSTRILADNVLSPGAPLLLSVIDGRYHVAVHEVTEFLRRRRMDWVLVSVPFDPLPSWSGLDSVPLEREAETALLTAGVLRVLEHPVPFIRTHEGYVASRPDFETGSLACASSGLRLQPRAFAWKARNAAASCFQGEGRATTVACLPLVSYKIFNTKARSVSPPRQQHSMTLTTGKPLVSQCRYLHPTGAVKLTTSGSHLELDILAAQPRRSSEDTPPQIALDAMPLPVGDQIAICDFDMLCHHKDSRITIEGVDSCRVLSCLWNHDARASWHELAQGRTKMAGELCNAAIEGDIAELQSLLEAGYDVNAGDYDRRTAIHIAAAEGRDEVVAFLLSRKADTTVVDRWGHTPLDEALRAGHSKVAALLKPADAQTSSITSGNFERQTSDMETAAMLCAAAATGWLPQIEKLLKSGANPSAPDYDGRTALHIAAARGHAEVVSVLLRAKANPTAHDSFGKTPVDEAFQHNDAAVIRALGAAGTNILDEAAGQKNTDFEALKTMAASEHWSIVASEVQFGKCLSTTIKSAVYLATWRGLKVVAKTVKDVRASGLNPRRAQEASDSTVRIARDELLHEIRTLSTLRHPDLVLFLGASLDTETCFFLTEYMEGGDVETYMRSNRIKANNKEFKPPYNVALSWFLSTARALAFLHGCARPIIHRDLKPLNLLLTKGLDLKVTDFGLSKIMRPKLLDLSGRDTSPAPMMSGGVGTYRYMAPEVVRYEQYTDKIDIFAFALIMYYIAAGKMPFYDFCGEDPEKVLRAYLKGQEPRPSMSSSYGTPELRSLMQDAWAVKAEDRPSAQECVDRLQQLPAGKPSRMFGLF</sequence>
<dbReference type="SUPFAM" id="SSF48403">
    <property type="entry name" value="Ankyrin repeat"/>
    <property type="match status" value="1"/>
</dbReference>
<dbReference type="Gene3D" id="1.25.40.20">
    <property type="entry name" value="Ankyrin repeat-containing domain"/>
    <property type="match status" value="2"/>
</dbReference>
<keyword evidence="2" id="KW-0489">Methyltransferase</keyword>
<dbReference type="InterPro" id="IPR011009">
    <property type="entry name" value="Kinase-like_dom_sf"/>
</dbReference>
<dbReference type="InterPro" id="IPR029063">
    <property type="entry name" value="SAM-dependent_MTases_sf"/>
</dbReference>
<dbReference type="InterPro" id="IPR008271">
    <property type="entry name" value="Ser/Thr_kinase_AS"/>
</dbReference>
<evidence type="ECO:0000256" key="1">
    <source>
        <dbReference type="ARBA" id="ARBA00005843"/>
    </source>
</evidence>
<reference evidence="9" key="1">
    <citation type="submission" date="2021-02" db="EMBL/GenBank/DDBJ databases">
        <authorList>
            <person name="Dougan E. K."/>
            <person name="Rhodes N."/>
            <person name="Thang M."/>
            <person name="Chan C."/>
        </authorList>
    </citation>
    <scope>NUCLEOTIDE SEQUENCE</scope>
</reference>
<dbReference type="OrthoDB" id="4062651at2759"/>
<name>A0A812NDN2_9DINO</name>
<feature type="repeat" description="ANK" evidence="6">
    <location>
        <begin position="846"/>
        <end position="878"/>
    </location>
</feature>
<dbReference type="PANTHER" id="PTHR44329">
    <property type="entry name" value="SERINE/THREONINE-PROTEIN KINASE TNNI3K-RELATED"/>
    <property type="match status" value="1"/>
</dbReference>
<dbReference type="Gene3D" id="1.10.510.10">
    <property type="entry name" value="Transferase(Phosphotransferase) domain 1"/>
    <property type="match status" value="1"/>
</dbReference>
<dbReference type="PROSITE" id="PS00108">
    <property type="entry name" value="PROTEIN_KINASE_ST"/>
    <property type="match status" value="1"/>
</dbReference>